<evidence type="ECO:0000313" key="4">
    <source>
        <dbReference type="Proteomes" id="UP000254869"/>
    </source>
</evidence>
<organism evidence="3 4">
    <name type="scientific">Nocardia pseudobrasiliensis</name>
    <dbReference type="NCBI Taxonomy" id="45979"/>
    <lineage>
        <taxon>Bacteria</taxon>
        <taxon>Bacillati</taxon>
        <taxon>Actinomycetota</taxon>
        <taxon>Actinomycetes</taxon>
        <taxon>Mycobacteriales</taxon>
        <taxon>Nocardiaceae</taxon>
        <taxon>Nocardia</taxon>
    </lineage>
</organism>
<sequence>MRRVVLAVLGVLALAMVVPGTASPAPPYELPTGVFRLQNINSNLCMDAWAPFTDLGAQVWQADCADEQTQHWSIDGAGSPGTDKRFIVKPHGRAKCLDVDNASPADGAKVQIWTCNNTAAQVWIPLYLGNGWWKFASLSSGSRSCLDVDHAGTAPGDKLHQWTCLDVPQQKWRFLPPR</sequence>
<dbReference type="RefSeq" id="WP_082876470.1">
    <property type="nucleotide sequence ID" value="NZ_QQBC01000010.1"/>
</dbReference>
<proteinExistence type="predicted"/>
<dbReference type="CDD" id="cd00161">
    <property type="entry name" value="beta-trefoil_Ricin-like"/>
    <property type="match status" value="1"/>
</dbReference>
<dbReference type="AlphaFoldDB" id="A0A370HYQ7"/>
<feature type="domain" description="Ricin B lectin" evidence="2">
    <location>
        <begin position="32"/>
        <end position="175"/>
    </location>
</feature>
<dbReference type="STRING" id="1210086.GCA_001613105_07000"/>
<dbReference type="InterPro" id="IPR000772">
    <property type="entry name" value="Ricin_B_lectin"/>
</dbReference>
<dbReference type="EMBL" id="QQBC01000010">
    <property type="protein sequence ID" value="RDI63637.1"/>
    <property type="molecule type" value="Genomic_DNA"/>
</dbReference>
<dbReference type="Pfam" id="PF00652">
    <property type="entry name" value="Ricin_B_lectin"/>
    <property type="match status" value="1"/>
</dbReference>
<keyword evidence="4" id="KW-1185">Reference proteome</keyword>
<reference evidence="3 4" key="1">
    <citation type="submission" date="2018-07" db="EMBL/GenBank/DDBJ databases">
        <title>Genomic Encyclopedia of Type Strains, Phase IV (KMG-IV): sequencing the most valuable type-strain genomes for metagenomic binning, comparative biology and taxonomic classification.</title>
        <authorList>
            <person name="Goeker M."/>
        </authorList>
    </citation>
    <scope>NUCLEOTIDE SEQUENCE [LARGE SCALE GENOMIC DNA]</scope>
    <source>
        <strain evidence="3 4">DSM 44290</strain>
    </source>
</reference>
<gene>
    <name evidence="3" type="ORF">DFR76_110334</name>
</gene>
<evidence type="ECO:0000259" key="2">
    <source>
        <dbReference type="SMART" id="SM00458"/>
    </source>
</evidence>
<dbReference type="PROSITE" id="PS50231">
    <property type="entry name" value="RICIN_B_LECTIN"/>
    <property type="match status" value="1"/>
</dbReference>
<keyword evidence="3" id="KW-0430">Lectin</keyword>
<dbReference type="SMART" id="SM00458">
    <property type="entry name" value="RICIN"/>
    <property type="match status" value="1"/>
</dbReference>
<feature type="chain" id="PRO_5016977405" evidence="1">
    <location>
        <begin position="25"/>
        <end position="178"/>
    </location>
</feature>
<keyword evidence="1" id="KW-0732">Signal</keyword>
<dbReference type="Gene3D" id="2.80.10.50">
    <property type="match status" value="2"/>
</dbReference>
<dbReference type="GO" id="GO:0030246">
    <property type="term" value="F:carbohydrate binding"/>
    <property type="evidence" value="ECO:0007669"/>
    <property type="project" value="UniProtKB-KW"/>
</dbReference>
<evidence type="ECO:0000313" key="3">
    <source>
        <dbReference type="EMBL" id="RDI63637.1"/>
    </source>
</evidence>
<name>A0A370HYQ7_9NOCA</name>
<evidence type="ECO:0000256" key="1">
    <source>
        <dbReference type="SAM" id="SignalP"/>
    </source>
</evidence>
<dbReference type="Proteomes" id="UP000254869">
    <property type="component" value="Unassembled WGS sequence"/>
</dbReference>
<protein>
    <submittedName>
        <fullName evidence="3">Ricin-type beta-trefoil lectin protein</fullName>
    </submittedName>
</protein>
<accession>A0A370HYQ7</accession>
<dbReference type="SUPFAM" id="SSF50370">
    <property type="entry name" value="Ricin B-like lectins"/>
    <property type="match status" value="1"/>
</dbReference>
<comment type="caution">
    <text evidence="3">The sequence shown here is derived from an EMBL/GenBank/DDBJ whole genome shotgun (WGS) entry which is preliminary data.</text>
</comment>
<feature type="signal peptide" evidence="1">
    <location>
        <begin position="1"/>
        <end position="24"/>
    </location>
</feature>
<dbReference type="InterPro" id="IPR035992">
    <property type="entry name" value="Ricin_B-like_lectins"/>
</dbReference>